<comment type="caution">
    <text evidence="1">The sequence shown here is derived from an EMBL/GenBank/DDBJ whole genome shotgun (WGS) entry which is preliminary data.</text>
</comment>
<feature type="non-terminal residue" evidence="1">
    <location>
        <position position="177"/>
    </location>
</feature>
<dbReference type="EMBL" id="AJWZ01009536">
    <property type="protein sequence ID" value="EKC51033.1"/>
    <property type="molecule type" value="Genomic_DNA"/>
</dbReference>
<organism evidence="1">
    <name type="scientific">human gut metagenome</name>
    <dbReference type="NCBI Taxonomy" id="408170"/>
    <lineage>
        <taxon>unclassified sequences</taxon>
        <taxon>metagenomes</taxon>
        <taxon>organismal metagenomes</taxon>
    </lineage>
</organism>
<gene>
    <name evidence="1" type="ORF">OBE_13810</name>
</gene>
<evidence type="ECO:0000313" key="1">
    <source>
        <dbReference type="EMBL" id="EKC51033.1"/>
    </source>
</evidence>
<dbReference type="AlphaFoldDB" id="K1S083"/>
<protein>
    <submittedName>
        <fullName evidence="1">Phage minor capsid protein</fullName>
    </submittedName>
</protein>
<accession>K1S083</accession>
<name>K1S083_9ZZZZ</name>
<reference evidence="1" key="1">
    <citation type="journal article" date="2013" name="Environ. Microbiol.">
        <title>Microbiota from the distal guts of lean and obese adolescents exhibit partial functional redundancy besides clear differences in community structure.</title>
        <authorList>
            <person name="Ferrer M."/>
            <person name="Ruiz A."/>
            <person name="Lanza F."/>
            <person name="Haange S.B."/>
            <person name="Oberbach A."/>
            <person name="Till H."/>
            <person name="Bargiela R."/>
            <person name="Campoy C."/>
            <person name="Segura M.T."/>
            <person name="Richter M."/>
            <person name="von Bergen M."/>
            <person name="Seifert J."/>
            <person name="Suarez A."/>
        </authorList>
    </citation>
    <scope>NUCLEOTIDE SEQUENCE</scope>
</reference>
<proteinExistence type="predicted"/>
<sequence length="177" mass="19598">MDGPMFGVFVTPQANNVDKSTPLGLPVYAEAMEELKDLDIAYSRMTGEIHDSERIVLADDRLLSPAGTPVNKVNPGAAATKNLPKYVRNVYGEGPDSFYQEINPTLNTEVRVKGINALLSQIGYKAGFSNGYFVFDQKTGMVTATQVESDDRRTIQYIKDVRDQLEKCMDAVYYALS</sequence>